<dbReference type="InterPro" id="IPR023753">
    <property type="entry name" value="FAD/NAD-binding_dom"/>
</dbReference>
<dbReference type="PROSITE" id="PS00888">
    <property type="entry name" value="CNMP_BINDING_1"/>
    <property type="match status" value="1"/>
</dbReference>
<dbReference type="AlphaFoldDB" id="A0A6M7TDB5"/>
<dbReference type="InterPro" id="IPR000595">
    <property type="entry name" value="cNMP-bd_dom"/>
</dbReference>
<dbReference type="RefSeq" id="WP_064985349.1">
    <property type="nucleotide sequence ID" value="NZ_CP033507.1"/>
</dbReference>
<dbReference type="InterPro" id="IPR018490">
    <property type="entry name" value="cNMP-bd_dom_sf"/>
</dbReference>
<dbReference type="Proteomes" id="UP000275530">
    <property type="component" value="Unassembled WGS sequence"/>
</dbReference>
<protein>
    <recommendedName>
        <fullName evidence="1">Thioredoxin reductase</fullName>
    </recommendedName>
</protein>
<feature type="region of interest" description="Disordered" evidence="4">
    <location>
        <begin position="555"/>
        <end position="584"/>
    </location>
</feature>
<name>A0A6M7TDB5_9HYPH</name>
<dbReference type="Pfam" id="PF07992">
    <property type="entry name" value="Pyr_redox_2"/>
    <property type="match status" value="1"/>
</dbReference>
<dbReference type="PROSITE" id="PS50042">
    <property type="entry name" value="CNMP_BINDING_3"/>
    <property type="match status" value="1"/>
</dbReference>
<organism evidence="5 6">
    <name type="scientific">Mesorhizobium jarvisii</name>
    <dbReference type="NCBI Taxonomy" id="1777867"/>
    <lineage>
        <taxon>Bacteria</taxon>
        <taxon>Pseudomonadati</taxon>
        <taxon>Pseudomonadota</taxon>
        <taxon>Alphaproteobacteria</taxon>
        <taxon>Hyphomicrobiales</taxon>
        <taxon>Phyllobacteriaceae</taxon>
        <taxon>Mesorhizobium</taxon>
    </lineage>
</organism>
<reference evidence="5 6" key="1">
    <citation type="submission" date="2018-09" db="EMBL/GenBank/DDBJ databases">
        <title>Mesorhizobium carmichaelinearum sp. nov. isolated from Carmichaelinea spp. root nodules in New Zealand.</title>
        <authorList>
            <person name="De Meyer S.E."/>
        </authorList>
    </citation>
    <scope>NUCLEOTIDE SEQUENCE [LARGE SCALE GENOMIC DNA]</scope>
    <source>
        <strain evidence="5 6">LMG 28313</strain>
    </source>
</reference>
<evidence type="ECO:0000256" key="3">
    <source>
        <dbReference type="ARBA" id="ARBA00023002"/>
    </source>
</evidence>
<dbReference type="SMART" id="SM00100">
    <property type="entry name" value="cNMP"/>
    <property type="match status" value="1"/>
</dbReference>
<dbReference type="PRINTS" id="PR00469">
    <property type="entry name" value="PNDRDTASEII"/>
</dbReference>
<keyword evidence="2" id="KW-0285">Flavoprotein</keyword>
<dbReference type="InterPro" id="IPR018488">
    <property type="entry name" value="cNMP-bd_CS"/>
</dbReference>
<sequence>MSQSSTAIFGARRDQAFPTLSEADIDHMRRFGEASAYAAGEHIIRAGDVAPGLIVVLSGKVDITQDGLGRRETIVTHGPGSFVGELAQLSARPSLVNAEAAEPVEAFVIPSRRVRDLMVQEANLGERIMRALILRRVGLLESATSGPIIIGPSGNADVLRLQGFLARSGQPHRVLDSGSDPCAKTLVERFDVDPHHLPVVLCPNGRLLMNPGEKDLARCIGLLRPIDADTLYDVAIVGAGPAGLAAAVYAASEGLSTIVLDCRAFGGQAGASSRIENYLGFPTGITGMALMARAYNQAQKFGVEMVIPDEAKLLSAATDNSGARYLLDVGDGETVRTRSVVIASGARYRRLDVANLSQFEGTSVHYWASPIEGRLCAGQEVALVGAGNSAGQAAVYLASHARKVALLARGGSLDASMSRYLVERIKAQPNIEVLTETEIEALEGEEGNLATVRWRNRVSGQETTRPIGHLFLFIGADPNTDWLAQCNVALDAKGFVRTGSELGPEHGLMETSRSGVFAIGDVRCGSVKRVAAAVGEGAQVVAALHAYLARDGSPAVTPQSMIPKSGNRFPEEDHASTKRYFRRE</sequence>
<evidence type="ECO:0000313" key="5">
    <source>
        <dbReference type="EMBL" id="RJT31778.1"/>
    </source>
</evidence>
<gene>
    <name evidence="5" type="ORF">D3242_21920</name>
</gene>
<comment type="caution">
    <text evidence="5">The sequence shown here is derived from an EMBL/GenBank/DDBJ whole genome shotgun (WGS) entry which is preliminary data.</text>
</comment>
<dbReference type="Gene3D" id="3.50.50.60">
    <property type="entry name" value="FAD/NAD(P)-binding domain"/>
    <property type="match status" value="2"/>
</dbReference>
<dbReference type="GO" id="GO:0016491">
    <property type="term" value="F:oxidoreductase activity"/>
    <property type="evidence" value="ECO:0007669"/>
    <property type="project" value="UniProtKB-KW"/>
</dbReference>
<accession>A0A6M7TDB5</accession>
<dbReference type="Pfam" id="PF00027">
    <property type="entry name" value="cNMP_binding"/>
    <property type="match status" value="1"/>
</dbReference>
<dbReference type="Gene3D" id="2.60.120.10">
    <property type="entry name" value="Jelly Rolls"/>
    <property type="match status" value="1"/>
</dbReference>
<dbReference type="SUPFAM" id="SSF51905">
    <property type="entry name" value="FAD/NAD(P)-binding domain"/>
    <property type="match status" value="1"/>
</dbReference>
<evidence type="ECO:0000256" key="1">
    <source>
        <dbReference type="ARBA" id="ARBA00018719"/>
    </source>
</evidence>
<keyword evidence="6" id="KW-1185">Reference proteome</keyword>
<evidence type="ECO:0000256" key="2">
    <source>
        <dbReference type="ARBA" id="ARBA00022630"/>
    </source>
</evidence>
<proteinExistence type="predicted"/>
<keyword evidence="3" id="KW-0560">Oxidoreductase</keyword>
<evidence type="ECO:0000313" key="6">
    <source>
        <dbReference type="Proteomes" id="UP000275530"/>
    </source>
</evidence>
<dbReference type="InterPro" id="IPR036188">
    <property type="entry name" value="FAD/NAD-bd_sf"/>
</dbReference>
<dbReference type="EMBL" id="QZXA01000008">
    <property type="protein sequence ID" value="RJT31778.1"/>
    <property type="molecule type" value="Genomic_DNA"/>
</dbReference>
<dbReference type="SUPFAM" id="SSF51206">
    <property type="entry name" value="cAMP-binding domain-like"/>
    <property type="match status" value="1"/>
</dbReference>
<dbReference type="CDD" id="cd00038">
    <property type="entry name" value="CAP_ED"/>
    <property type="match status" value="1"/>
</dbReference>
<evidence type="ECO:0000256" key="4">
    <source>
        <dbReference type="SAM" id="MobiDB-lite"/>
    </source>
</evidence>
<dbReference type="InterPro" id="IPR014710">
    <property type="entry name" value="RmlC-like_jellyroll"/>
</dbReference>
<dbReference type="PRINTS" id="PR00368">
    <property type="entry name" value="FADPNR"/>
</dbReference>
<dbReference type="PANTHER" id="PTHR48105">
    <property type="entry name" value="THIOREDOXIN REDUCTASE 1-RELATED-RELATED"/>
    <property type="match status" value="1"/>
</dbReference>
<dbReference type="InterPro" id="IPR050097">
    <property type="entry name" value="Ferredoxin-NADP_redctase_2"/>
</dbReference>